<dbReference type="EMBL" id="MBFT01001259">
    <property type="protein sequence ID" value="PVU84637.1"/>
    <property type="molecule type" value="Genomic_DNA"/>
</dbReference>
<dbReference type="OrthoDB" id="5589309at2759"/>
<dbReference type="STRING" id="61424.A0A2T9XX25"/>
<feature type="compositionally biased region" description="Basic and acidic residues" evidence="1">
    <location>
        <begin position="190"/>
        <end position="214"/>
    </location>
</feature>
<feature type="compositionally biased region" description="Basic and acidic residues" evidence="1">
    <location>
        <begin position="224"/>
        <end position="242"/>
    </location>
</feature>
<feature type="signal peptide" evidence="2">
    <location>
        <begin position="1"/>
        <end position="20"/>
    </location>
</feature>
<dbReference type="AlphaFoldDB" id="A0A2T9XX25"/>
<evidence type="ECO:0000256" key="2">
    <source>
        <dbReference type="SAM" id="SignalP"/>
    </source>
</evidence>
<sequence>MHFETKGLIILGISILSVHGSPLNENDSSVDPSELSKRQSGFGGDYGMENYSGNNNIDDGSNNYIGINVNYGDNNYGGDYESGYFNNGRYWYWDRSPDRTFIAGLVYKPSVFYGQRFQYLYQFYPGFRIRWNSDRYFRKRWNSDYYFRIGWFNRVNYRKWRYVPHRRPFRSHKFYQGGYRYGYGGGHRDYHRDNRHGRNYDNEHRGGRGGEHGGGHSGWQKGEVGGEKGGSNEREQGNDRGRVQGSDQGAGAAKPNI</sequence>
<dbReference type="Proteomes" id="UP000245699">
    <property type="component" value="Unassembled WGS sequence"/>
</dbReference>
<organism evidence="3 4">
    <name type="scientific">Furculomyces boomerangus</name>
    <dbReference type="NCBI Taxonomy" id="61424"/>
    <lineage>
        <taxon>Eukaryota</taxon>
        <taxon>Fungi</taxon>
        <taxon>Fungi incertae sedis</taxon>
        <taxon>Zoopagomycota</taxon>
        <taxon>Kickxellomycotina</taxon>
        <taxon>Harpellomycetes</taxon>
        <taxon>Harpellales</taxon>
        <taxon>Harpellaceae</taxon>
        <taxon>Furculomyces</taxon>
    </lineage>
</organism>
<evidence type="ECO:0000313" key="4">
    <source>
        <dbReference type="Proteomes" id="UP000245699"/>
    </source>
</evidence>
<gene>
    <name evidence="3" type="ORF">BB559_007516</name>
</gene>
<keyword evidence="2" id="KW-0732">Signal</keyword>
<keyword evidence="4" id="KW-1185">Reference proteome</keyword>
<protein>
    <submittedName>
        <fullName evidence="3">Uncharacterized protein</fullName>
    </submittedName>
</protein>
<accession>A0A2T9XX25</accession>
<proteinExistence type="predicted"/>
<feature type="chain" id="PRO_5015568788" evidence="2">
    <location>
        <begin position="21"/>
        <end position="257"/>
    </location>
</feature>
<evidence type="ECO:0000313" key="3">
    <source>
        <dbReference type="EMBL" id="PVU84637.1"/>
    </source>
</evidence>
<comment type="caution">
    <text evidence="3">The sequence shown here is derived from an EMBL/GenBank/DDBJ whole genome shotgun (WGS) entry which is preliminary data.</text>
</comment>
<feature type="region of interest" description="Disordered" evidence="1">
    <location>
        <begin position="190"/>
        <end position="257"/>
    </location>
</feature>
<evidence type="ECO:0000256" key="1">
    <source>
        <dbReference type="SAM" id="MobiDB-lite"/>
    </source>
</evidence>
<name>A0A2T9XX25_9FUNG</name>
<reference evidence="3 4" key="1">
    <citation type="journal article" date="2018" name="MBio">
        <title>Comparative Genomics Reveals the Core Gene Toolbox for the Fungus-Insect Symbiosis.</title>
        <authorList>
            <person name="Wang Y."/>
            <person name="Stata M."/>
            <person name="Wang W."/>
            <person name="Stajich J.E."/>
            <person name="White M.M."/>
            <person name="Moncalvo J.M."/>
        </authorList>
    </citation>
    <scope>NUCLEOTIDE SEQUENCE [LARGE SCALE GENOMIC DNA]</scope>
    <source>
        <strain evidence="3 4">AUS-77-4</strain>
    </source>
</reference>